<feature type="transmembrane region" description="Helical" evidence="1">
    <location>
        <begin position="227"/>
        <end position="249"/>
    </location>
</feature>
<keyword evidence="1" id="KW-0812">Transmembrane</keyword>
<dbReference type="EMBL" id="JBHSBN010000003">
    <property type="protein sequence ID" value="MFC4105625.1"/>
    <property type="molecule type" value="Genomic_DNA"/>
</dbReference>
<evidence type="ECO:0000313" key="2">
    <source>
        <dbReference type="EMBL" id="MFC4105625.1"/>
    </source>
</evidence>
<feature type="transmembrane region" description="Helical" evidence="1">
    <location>
        <begin position="72"/>
        <end position="93"/>
    </location>
</feature>
<dbReference type="RefSeq" id="WP_377542792.1">
    <property type="nucleotide sequence ID" value="NZ_JBHSBN010000003.1"/>
</dbReference>
<feature type="transmembrane region" description="Helical" evidence="1">
    <location>
        <begin position="160"/>
        <end position="180"/>
    </location>
</feature>
<organism evidence="2 3">
    <name type="scientific">Micromonospora zhanjiangensis</name>
    <dbReference type="NCBI Taxonomy" id="1522057"/>
    <lineage>
        <taxon>Bacteria</taxon>
        <taxon>Bacillati</taxon>
        <taxon>Actinomycetota</taxon>
        <taxon>Actinomycetes</taxon>
        <taxon>Micromonosporales</taxon>
        <taxon>Micromonosporaceae</taxon>
        <taxon>Micromonospora</taxon>
    </lineage>
</organism>
<name>A0ABV8KHT6_9ACTN</name>
<keyword evidence="3" id="KW-1185">Reference proteome</keyword>
<dbReference type="Proteomes" id="UP001595868">
    <property type="component" value="Unassembled WGS sequence"/>
</dbReference>
<keyword evidence="1" id="KW-0472">Membrane</keyword>
<feature type="transmembrane region" description="Helical" evidence="1">
    <location>
        <begin position="99"/>
        <end position="126"/>
    </location>
</feature>
<gene>
    <name evidence="2" type="ORF">ACFOX0_06700</name>
</gene>
<proteinExistence type="predicted"/>
<sequence>MLPIDQREDYADELRSSIRDQIDDRIERGEEPAAAEKAVLNGHGDPDVLAAGYAARPLHLLGPRWYPTWRRILQIILWSALPPVALGVAIGLAVEGRPFWGIVGPVVGTTLTVGAWIFTITTLTYIKLDRADAPKGPWTVDSLPVRDPNEGKPSGRSERVAGIVAVVLAVVGLVFISVPWDVRGVGQMSVLDSVLWPWSLILGIVLIVAGALVTARARTLGRWTIGAAILNAVITTVWAGAIIGLTVTGRLFDPSFVEFIDIDLDAQRVIAACLVAGTIALAGWSAADGFRRARRH</sequence>
<accession>A0ABV8KHT6</accession>
<feature type="transmembrane region" description="Helical" evidence="1">
    <location>
        <begin position="195"/>
        <end position="215"/>
    </location>
</feature>
<evidence type="ECO:0000256" key="1">
    <source>
        <dbReference type="SAM" id="Phobius"/>
    </source>
</evidence>
<keyword evidence="1" id="KW-1133">Transmembrane helix</keyword>
<comment type="caution">
    <text evidence="2">The sequence shown here is derived from an EMBL/GenBank/DDBJ whole genome shotgun (WGS) entry which is preliminary data.</text>
</comment>
<feature type="transmembrane region" description="Helical" evidence="1">
    <location>
        <begin position="269"/>
        <end position="287"/>
    </location>
</feature>
<evidence type="ECO:0000313" key="3">
    <source>
        <dbReference type="Proteomes" id="UP001595868"/>
    </source>
</evidence>
<reference evidence="3" key="1">
    <citation type="journal article" date="2019" name="Int. J. Syst. Evol. Microbiol.">
        <title>The Global Catalogue of Microorganisms (GCM) 10K type strain sequencing project: providing services to taxonomists for standard genome sequencing and annotation.</title>
        <authorList>
            <consortium name="The Broad Institute Genomics Platform"/>
            <consortium name="The Broad Institute Genome Sequencing Center for Infectious Disease"/>
            <person name="Wu L."/>
            <person name="Ma J."/>
        </authorList>
    </citation>
    <scope>NUCLEOTIDE SEQUENCE [LARGE SCALE GENOMIC DNA]</scope>
    <source>
        <strain evidence="3">2902at01</strain>
    </source>
</reference>
<protein>
    <submittedName>
        <fullName evidence="2">Uncharacterized protein</fullName>
    </submittedName>
</protein>